<dbReference type="Proteomes" id="UP000677616">
    <property type="component" value="Chromosome"/>
</dbReference>
<reference evidence="1 2" key="1">
    <citation type="submission" date="2021-04" db="EMBL/GenBank/DDBJ databases">
        <title>Complete genome sequence of a novel Streptococcus species.</title>
        <authorList>
            <person name="Teng J.L.L."/>
        </authorList>
    </citation>
    <scope>NUCLEOTIDE SEQUENCE [LARGE SCALE GENOMIC DNA]</scope>
    <source>
        <strain evidence="1 2">HKU75</strain>
    </source>
</reference>
<evidence type="ECO:0000313" key="1">
    <source>
        <dbReference type="EMBL" id="QUE54439.1"/>
    </source>
</evidence>
<accession>A0ABX7YMF0</accession>
<dbReference type="InterPro" id="IPR031820">
    <property type="entry name" value="Cas_St_Csn2"/>
</dbReference>
<dbReference type="EMBL" id="CP073084">
    <property type="protein sequence ID" value="QUE54439.1"/>
    <property type="molecule type" value="Genomic_DNA"/>
</dbReference>
<keyword evidence="2" id="KW-1185">Reference proteome</keyword>
<proteinExistence type="predicted"/>
<evidence type="ECO:0000313" key="2">
    <source>
        <dbReference type="Proteomes" id="UP000677616"/>
    </source>
</evidence>
<name>A0ABX7YMF0_9STRE</name>
<organism evidence="1 2">
    <name type="scientific">Streptococcus oriscaviae</name>
    <dbReference type="NCBI Taxonomy" id="2781599"/>
    <lineage>
        <taxon>Bacteria</taxon>
        <taxon>Bacillati</taxon>
        <taxon>Bacillota</taxon>
        <taxon>Bacilli</taxon>
        <taxon>Lactobacillales</taxon>
        <taxon>Streptococcaceae</taxon>
        <taxon>Streptococcus</taxon>
    </lineage>
</organism>
<dbReference type="CDD" id="cd12217">
    <property type="entry name" value="Stu0660_Csn2"/>
    <property type="match status" value="1"/>
</dbReference>
<protein>
    <submittedName>
        <fullName evidence="1">CRISPR-associated protein Cas7</fullName>
    </submittedName>
</protein>
<dbReference type="Pfam" id="PF16813">
    <property type="entry name" value="Cas_St_Csn2"/>
    <property type="match status" value="1"/>
</dbReference>
<gene>
    <name evidence="1" type="ORF">INT76_00650</name>
</gene>
<dbReference type="RefSeq" id="WP_212571075.1">
    <property type="nucleotide sequence ID" value="NZ_CP073084.1"/>
</dbReference>
<sequence>MKLTFTHPTKEHVTINFGQFTQIVGQNQELKYYIWQLLIWYFDGKKYKEEDLSLFQQAEPQICCSEETVKRNEYQIFSISDVRDIIEQMSYKKGSVSYAYMASKLQTVEVMDELEQMNIHLEKIASKINHNLNLTIGETSYLTETVELQIEQLLTKYFVPRFNYSTYNIAFEFVHNETKLRFFLNMLEEILQQHSRKVLLIFKNLDDYLTYSSFYSICQELERMCQTYPQFHTIVFPSNEGYLYLTPAHIEFVNIISEQIEHFYDFDFMYECYGNTHPSNDRLDEHAFLSSLRKIASYLFCSEIQHISLSMTDFTTLKIVNALYQYRISVPIEIEKTNSMIISYLRDGY</sequence>